<keyword evidence="6 7" id="KW-0472">Membrane</keyword>
<comment type="subcellular location">
    <subcellularLocation>
        <location evidence="1">Cell membrane</location>
        <topology evidence="1">Multi-pass membrane protein</topology>
    </subcellularLocation>
</comment>
<evidence type="ECO:0000256" key="3">
    <source>
        <dbReference type="ARBA" id="ARBA00022475"/>
    </source>
</evidence>
<dbReference type="InterPro" id="IPR000045">
    <property type="entry name" value="Prepilin_IV_endopep_pep"/>
</dbReference>
<accession>A0A1F4XG85</accession>
<keyword evidence="4 7" id="KW-0812">Transmembrane</keyword>
<dbReference type="STRING" id="1797243.A2943_02230"/>
<dbReference type="InterPro" id="IPR010627">
    <property type="entry name" value="Prepilin_pept_A24_N"/>
</dbReference>
<dbReference type="AlphaFoldDB" id="A0A1F4XG85"/>
<evidence type="ECO:0000313" key="11">
    <source>
        <dbReference type="Proteomes" id="UP000176185"/>
    </source>
</evidence>
<dbReference type="InterPro" id="IPR050882">
    <property type="entry name" value="Prepilin_peptidase/N-MTase"/>
</dbReference>
<feature type="transmembrane region" description="Helical" evidence="7">
    <location>
        <begin position="148"/>
        <end position="167"/>
    </location>
</feature>
<evidence type="ECO:0000256" key="5">
    <source>
        <dbReference type="ARBA" id="ARBA00022989"/>
    </source>
</evidence>
<keyword evidence="5 7" id="KW-1133">Transmembrane helix</keyword>
<evidence type="ECO:0000256" key="6">
    <source>
        <dbReference type="ARBA" id="ARBA00023136"/>
    </source>
</evidence>
<name>A0A1F4XG85_9BACT</name>
<dbReference type="GO" id="GO:0006465">
    <property type="term" value="P:signal peptide processing"/>
    <property type="evidence" value="ECO:0007669"/>
    <property type="project" value="TreeGrafter"/>
</dbReference>
<dbReference type="EMBL" id="MEWX01000014">
    <property type="protein sequence ID" value="OGC80689.1"/>
    <property type="molecule type" value="Genomic_DNA"/>
</dbReference>
<sequence>MNEAVFLGLAAALFGAVIGSFLNALSFRFNTGRGMGGRSHCMHCNHELGALDLVPVFSYVYLWGRCRYCDARISLQYPLVEVAAAALALLTYLAHPEPLNFALWLVVWMTLLFTVVYDLRHGIIPWSCSGLLIVLALLYMLTNQPVTLLGALAGPLLALPLFLLSAVSQGRWMGWGDGVLELSLGWFLGLSSGATALMLAFWSGAIVGVGLLMFARVGRRKAMLQFTMRSEVPFAPFLVLGAFLGHFFHVNFFSSLFVLW</sequence>
<feature type="transmembrane region" description="Helical" evidence="7">
    <location>
        <begin position="76"/>
        <end position="94"/>
    </location>
</feature>
<dbReference type="Pfam" id="PF06750">
    <property type="entry name" value="A24_N_bact"/>
    <property type="match status" value="1"/>
</dbReference>
<evidence type="ECO:0000256" key="1">
    <source>
        <dbReference type="ARBA" id="ARBA00004651"/>
    </source>
</evidence>
<comment type="similarity">
    <text evidence="2">Belongs to the peptidase A24 family.</text>
</comment>
<feature type="transmembrane region" description="Helical" evidence="7">
    <location>
        <begin position="123"/>
        <end position="141"/>
    </location>
</feature>
<evidence type="ECO:0000256" key="7">
    <source>
        <dbReference type="SAM" id="Phobius"/>
    </source>
</evidence>
<keyword evidence="3" id="KW-1003">Cell membrane</keyword>
<proteinExistence type="inferred from homology"/>
<dbReference type="Pfam" id="PF01478">
    <property type="entry name" value="Peptidase_A24"/>
    <property type="match status" value="1"/>
</dbReference>
<dbReference type="GO" id="GO:0005886">
    <property type="term" value="C:plasma membrane"/>
    <property type="evidence" value="ECO:0007669"/>
    <property type="project" value="UniProtKB-SubCell"/>
</dbReference>
<feature type="domain" description="Prepilin type IV endopeptidase peptidase" evidence="8">
    <location>
        <begin position="106"/>
        <end position="209"/>
    </location>
</feature>
<organism evidence="10 11">
    <name type="scientific">Candidatus Adlerbacteria bacterium RIFCSPLOWO2_01_FULL_51_16</name>
    <dbReference type="NCBI Taxonomy" id="1797243"/>
    <lineage>
        <taxon>Bacteria</taxon>
        <taxon>Candidatus Adleribacteriota</taxon>
    </lineage>
</organism>
<evidence type="ECO:0000259" key="9">
    <source>
        <dbReference type="Pfam" id="PF06750"/>
    </source>
</evidence>
<evidence type="ECO:0000313" key="10">
    <source>
        <dbReference type="EMBL" id="OGC80689.1"/>
    </source>
</evidence>
<feature type="transmembrane region" description="Helical" evidence="7">
    <location>
        <begin position="187"/>
        <end position="214"/>
    </location>
</feature>
<reference evidence="10 11" key="1">
    <citation type="journal article" date="2016" name="Nat. Commun.">
        <title>Thousands of microbial genomes shed light on interconnected biogeochemical processes in an aquifer system.</title>
        <authorList>
            <person name="Anantharaman K."/>
            <person name="Brown C.T."/>
            <person name="Hug L.A."/>
            <person name="Sharon I."/>
            <person name="Castelle C.J."/>
            <person name="Probst A.J."/>
            <person name="Thomas B.C."/>
            <person name="Singh A."/>
            <person name="Wilkins M.J."/>
            <person name="Karaoz U."/>
            <person name="Brodie E.L."/>
            <person name="Williams K.H."/>
            <person name="Hubbard S.S."/>
            <person name="Banfield J.F."/>
        </authorList>
    </citation>
    <scope>NUCLEOTIDE SEQUENCE [LARGE SCALE GENOMIC DNA]</scope>
</reference>
<feature type="domain" description="Prepilin peptidase A24 N-terminal" evidence="9">
    <location>
        <begin position="13"/>
        <end position="93"/>
    </location>
</feature>
<dbReference type="PANTHER" id="PTHR30487">
    <property type="entry name" value="TYPE 4 PREPILIN-LIKE PROTEINS LEADER PEPTIDE-PROCESSING ENZYME"/>
    <property type="match status" value="1"/>
</dbReference>
<evidence type="ECO:0000256" key="4">
    <source>
        <dbReference type="ARBA" id="ARBA00022692"/>
    </source>
</evidence>
<dbReference type="PANTHER" id="PTHR30487:SF0">
    <property type="entry name" value="PREPILIN LEADER PEPTIDASE_N-METHYLTRANSFERASE-RELATED"/>
    <property type="match status" value="1"/>
</dbReference>
<feature type="transmembrane region" description="Helical" evidence="7">
    <location>
        <begin position="234"/>
        <end position="259"/>
    </location>
</feature>
<comment type="caution">
    <text evidence="10">The sequence shown here is derived from an EMBL/GenBank/DDBJ whole genome shotgun (WGS) entry which is preliminary data.</text>
</comment>
<dbReference type="Proteomes" id="UP000176185">
    <property type="component" value="Unassembled WGS sequence"/>
</dbReference>
<evidence type="ECO:0000256" key="2">
    <source>
        <dbReference type="ARBA" id="ARBA00005801"/>
    </source>
</evidence>
<protein>
    <submittedName>
        <fullName evidence="10">Uncharacterized protein</fullName>
    </submittedName>
</protein>
<dbReference type="GO" id="GO:0004190">
    <property type="term" value="F:aspartic-type endopeptidase activity"/>
    <property type="evidence" value="ECO:0007669"/>
    <property type="project" value="InterPro"/>
</dbReference>
<dbReference type="Gene3D" id="1.20.120.1220">
    <property type="match status" value="1"/>
</dbReference>
<gene>
    <name evidence="10" type="ORF">A2943_02230</name>
</gene>
<evidence type="ECO:0000259" key="8">
    <source>
        <dbReference type="Pfam" id="PF01478"/>
    </source>
</evidence>
<feature type="transmembrane region" description="Helical" evidence="7">
    <location>
        <begin position="6"/>
        <end position="27"/>
    </location>
</feature>